<organism evidence="3 4">
    <name type="scientific">Micromonospora zingiberis</name>
    <dbReference type="NCBI Taxonomy" id="2053011"/>
    <lineage>
        <taxon>Bacteria</taxon>
        <taxon>Bacillati</taxon>
        <taxon>Actinomycetota</taxon>
        <taxon>Actinomycetes</taxon>
        <taxon>Micromonosporales</taxon>
        <taxon>Micromonosporaceae</taxon>
        <taxon>Micromonospora</taxon>
    </lineage>
</organism>
<evidence type="ECO:0000256" key="1">
    <source>
        <dbReference type="SAM" id="MobiDB-lite"/>
    </source>
</evidence>
<dbReference type="OrthoDB" id="3391099at2"/>
<name>A0A4R0GJA6_9ACTN</name>
<keyword evidence="4" id="KW-1185">Reference proteome</keyword>
<keyword evidence="2" id="KW-1133">Transmembrane helix</keyword>
<gene>
    <name evidence="3" type="ORF">E0H26_18920</name>
</gene>
<sequence length="193" mass="20862">MQRRYGVLIAVVVSTAGLALVGSLAGYYLAARDGSPSTQARTDRSPETGADTSPVSGGDDAQQTPSSTERQTYRLDRQIYQQSSFNLTLTSAETADGAVRLTFRYRNDSPLPWPLACPTREDDLALSALTLADGRTVRPTDTWCAAERPGETVSVAPGQSIDTWGVFPASPAPTEPFSVSWYDFPVLEDVQLR</sequence>
<dbReference type="EMBL" id="SJJR01000013">
    <property type="protein sequence ID" value="TCB95539.1"/>
    <property type="molecule type" value="Genomic_DNA"/>
</dbReference>
<protein>
    <submittedName>
        <fullName evidence="3">Uncharacterized protein</fullName>
    </submittedName>
</protein>
<reference evidence="3 4" key="1">
    <citation type="submission" date="2019-02" db="EMBL/GenBank/DDBJ databases">
        <title>Jishengella sp. nov., isolated from a root of Zingiber montanum.</title>
        <authorList>
            <person name="Kuncharoen N."/>
            <person name="Kudo T."/>
            <person name="Masahiro Y."/>
            <person name="Ohkuma M."/>
            <person name="Tanasupawat S."/>
        </authorList>
    </citation>
    <scope>NUCLEOTIDE SEQUENCE [LARGE SCALE GENOMIC DNA]</scope>
    <source>
        <strain evidence="3 4">PLAI 1-1</strain>
    </source>
</reference>
<keyword evidence="2" id="KW-0472">Membrane</keyword>
<feature type="transmembrane region" description="Helical" evidence="2">
    <location>
        <begin position="7"/>
        <end position="30"/>
    </location>
</feature>
<dbReference type="RefSeq" id="WP_131305373.1">
    <property type="nucleotide sequence ID" value="NZ_SJJR01000013.1"/>
</dbReference>
<evidence type="ECO:0000256" key="2">
    <source>
        <dbReference type="SAM" id="Phobius"/>
    </source>
</evidence>
<evidence type="ECO:0000313" key="3">
    <source>
        <dbReference type="EMBL" id="TCB95539.1"/>
    </source>
</evidence>
<dbReference type="AlphaFoldDB" id="A0A4R0GJA6"/>
<evidence type="ECO:0000313" key="4">
    <source>
        <dbReference type="Proteomes" id="UP000292274"/>
    </source>
</evidence>
<comment type="caution">
    <text evidence="3">The sequence shown here is derived from an EMBL/GenBank/DDBJ whole genome shotgun (WGS) entry which is preliminary data.</text>
</comment>
<proteinExistence type="predicted"/>
<dbReference type="Proteomes" id="UP000292274">
    <property type="component" value="Unassembled WGS sequence"/>
</dbReference>
<feature type="compositionally biased region" description="Polar residues" evidence="1">
    <location>
        <begin position="50"/>
        <end position="70"/>
    </location>
</feature>
<keyword evidence="2" id="KW-0812">Transmembrane</keyword>
<accession>A0A4R0GJA6</accession>
<feature type="region of interest" description="Disordered" evidence="1">
    <location>
        <begin position="33"/>
        <end position="71"/>
    </location>
</feature>